<gene>
    <name evidence="5" type="ordered locus">Mvan_3771</name>
</gene>
<evidence type="ECO:0000256" key="2">
    <source>
        <dbReference type="ARBA" id="ARBA00023002"/>
    </source>
</evidence>
<feature type="domain" description="Dihydrodipicolinate reductase N-terminal" evidence="3">
    <location>
        <begin position="14"/>
        <end position="87"/>
    </location>
</feature>
<keyword evidence="1" id="KW-0521">NADP</keyword>
<organism evidence="5 6">
    <name type="scientific">Mycolicibacterium vanbaalenii (strain DSM 7251 / JCM 13017 / BCRC 16820 / KCTC 9966 / NRRL B-24157 / PYR-1)</name>
    <name type="common">Mycobacterium vanbaalenii</name>
    <dbReference type="NCBI Taxonomy" id="350058"/>
    <lineage>
        <taxon>Bacteria</taxon>
        <taxon>Bacillati</taxon>
        <taxon>Actinomycetota</taxon>
        <taxon>Actinomycetes</taxon>
        <taxon>Mycobacteriales</taxon>
        <taxon>Mycobacteriaceae</taxon>
        <taxon>Mycolicibacterium</taxon>
    </lineage>
</organism>
<dbReference type="HOGENOM" id="CLU_050509_0_0_11"/>
<evidence type="ECO:0000256" key="1">
    <source>
        <dbReference type="ARBA" id="ARBA00022857"/>
    </source>
</evidence>
<dbReference type="AlphaFoldDB" id="A1TBK3"/>
<dbReference type="EMBL" id="CP000511">
    <property type="protein sequence ID" value="ABM14553.1"/>
    <property type="molecule type" value="Genomic_DNA"/>
</dbReference>
<proteinExistence type="predicted"/>
<protein>
    <submittedName>
        <fullName evidence="5">Dihydrodipicolinate reductase</fullName>
    </submittedName>
</protein>
<reference evidence="5" key="1">
    <citation type="submission" date="2006-12" db="EMBL/GenBank/DDBJ databases">
        <title>Complete sequence of Mycobacterium vanbaalenii PYR-1.</title>
        <authorList>
            <consortium name="US DOE Joint Genome Institute"/>
            <person name="Copeland A."/>
            <person name="Lucas S."/>
            <person name="Lapidus A."/>
            <person name="Barry K."/>
            <person name="Detter J.C."/>
            <person name="Glavina del Rio T."/>
            <person name="Hammon N."/>
            <person name="Israni S."/>
            <person name="Dalin E."/>
            <person name="Tice H."/>
            <person name="Pitluck S."/>
            <person name="Singan V."/>
            <person name="Schmutz J."/>
            <person name="Larimer F."/>
            <person name="Land M."/>
            <person name="Hauser L."/>
            <person name="Kyrpides N."/>
            <person name="Anderson I.J."/>
            <person name="Miller C."/>
            <person name="Richardson P."/>
        </authorList>
    </citation>
    <scope>NUCLEOTIDE SEQUENCE [LARGE SCALE GENOMIC DNA]</scope>
    <source>
        <strain evidence="5">PYR-1</strain>
    </source>
</reference>
<dbReference type="InterPro" id="IPR036291">
    <property type="entry name" value="NAD(P)-bd_dom_sf"/>
</dbReference>
<dbReference type="CDD" id="cd24146">
    <property type="entry name" value="nat-AmDH_N_like"/>
    <property type="match status" value="1"/>
</dbReference>
<keyword evidence="6" id="KW-1185">Reference proteome</keyword>
<dbReference type="Pfam" id="PF19328">
    <property type="entry name" value="DAP_DH_C"/>
    <property type="match status" value="1"/>
</dbReference>
<evidence type="ECO:0000259" key="4">
    <source>
        <dbReference type="Pfam" id="PF19328"/>
    </source>
</evidence>
<dbReference type="STRING" id="350058.Mvan_3771"/>
<dbReference type="GO" id="GO:0009089">
    <property type="term" value="P:lysine biosynthetic process via diaminopimelate"/>
    <property type="evidence" value="ECO:0007669"/>
    <property type="project" value="InterPro"/>
</dbReference>
<sequence length="367" mass="39702">MACGAASEMTDVKRVVIWGTGFVGRMVIPEVVRHPQFELVGVGVSNPDKAGRDVGEICGMGRDIGLIATDDVDALIDLKPDALVHYGPTAAHAEANIELITRFLRAGIDVCSTAMTPWIWPTMHLNPPNWIEPITVACELGESSCFTTGIDPGFANDLFPMTLMGLCSEVRRVRASELLDYTNYEGDYDREMGIGRPPEYRPMLENPDILVFAWGATVPMIAHAAGIMLDEITTTWDKWVTPTERKTAKGVIAPGHVAAVRFTVNGVYRGETRIQLEHVNRIGSDAAPDWPSGNENDVYRVDIEGTPSIFQETAFRFTDGSGRDAAAAGCLATGLRALNAVPAVNDLSPGWVTALDLPLIPGLGTIR</sequence>
<dbReference type="InterPro" id="IPR000846">
    <property type="entry name" value="DapB_N"/>
</dbReference>
<dbReference type="SUPFAM" id="SSF51735">
    <property type="entry name" value="NAD(P)-binding Rossmann-fold domains"/>
    <property type="match status" value="1"/>
</dbReference>
<evidence type="ECO:0000313" key="5">
    <source>
        <dbReference type="EMBL" id="ABM14553.1"/>
    </source>
</evidence>
<feature type="domain" description="2,4-diaminopentanoate dehydrogenase C-terminal" evidence="4">
    <location>
        <begin position="157"/>
        <end position="360"/>
    </location>
</feature>
<dbReference type="Pfam" id="PF01113">
    <property type="entry name" value="DapB_N"/>
    <property type="match status" value="1"/>
</dbReference>
<dbReference type="Proteomes" id="UP000009159">
    <property type="component" value="Chromosome"/>
</dbReference>
<evidence type="ECO:0000313" key="6">
    <source>
        <dbReference type="Proteomes" id="UP000009159"/>
    </source>
</evidence>
<dbReference type="eggNOG" id="COG3804">
    <property type="taxonomic scope" value="Bacteria"/>
</dbReference>
<name>A1TBK3_MYCVP</name>
<dbReference type="GO" id="GO:0008839">
    <property type="term" value="F:4-hydroxy-tetrahydrodipicolinate reductase"/>
    <property type="evidence" value="ECO:0007669"/>
    <property type="project" value="InterPro"/>
</dbReference>
<accession>A1TBK3</accession>
<evidence type="ECO:0000259" key="3">
    <source>
        <dbReference type="Pfam" id="PF01113"/>
    </source>
</evidence>
<keyword evidence="2" id="KW-0560">Oxidoreductase</keyword>
<dbReference type="InterPro" id="IPR045760">
    <property type="entry name" value="DAP_DH_C"/>
</dbReference>
<dbReference type="KEGG" id="mva:Mvan_3771"/>
<dbReference type="Gene3D" id="3.40.50.720">
    <property type="entry name" value="NAD(P)-binding Rossmann-like Domain"/>
    <property type="match status" value="1"/>
</dbReference>